<proteinExistence type="predicted"/>
<keyword evidence="3 6" id="KW-0732">Signal</keyword>
<dbReference type="PROSITE" id="PS51895">
    <property type="entry name" value="AA1"/>
    <property type="match status" value="1"/>
</dbReference>
<feature type="chain" id="PRO_5034369567" evidence="6">
    <location>
        <begin position="20"/>
        <end position="149"/>
    </location>
</feature>
<protein>
    <submittedName>
        <fullName evidence="8">Major allergen alt</fullName>
    </submittedName>
</protein>
<evidence type="ECO:0000313" key="9">
    <source>
        <dbReference type="Proteomes" id="UP000544331"/>
    </source>
</evidence>
<comment type="caution">
    <text evidence="8">The sequence shown here is derived from an EMBL/GenBank/DDBJ whole genome shotgun (WGS) entry which is preliminary data.</text>
</comment>
<evidence type="ECO:0000256" key="5">
    <source>
        <dbReference type="PROSITE-ProRule" id="PRU01243"/>
    </source>
</evidence>
<accession>A0A8H5YMC7</accession>
<keyword evidence="2" id="KW-0964">Secreted</keyword>
<evidence type="ECO:0000256" key="1">
    <source>
        <dbReference type="ARBA" id="ARBA00004613"/>
    </source>
</evidence>
<evidence type="ECO:0000313" key="8">
    <source>
        <dbReference type="EMBL" id="KAF5715325.1"/>
    </source>
</evidence>
<comment type="subcellular location">
    <subcellularLocation>
        <location evidence="1">Secreted</location>
    </subcellularLocation>
</comment>
<evidence type="ECO:0000256" key="2">
    <source>
        <dbReference type="ARBA" id="ARBA00022525"/>
    </source>
</evidence>
<keyword evidence="9" id="KW-1185">Reference proteome</keyword>
<keyword evidence="4" id="KW-1015">Disulfide bond</keyword>
<gene>
    <name evidence="8" type="ORF">FMUND_6923</name>
</gene>
<dbReference type="AlphaFoldDB" id="A0A8H5YMC7"/>
<evidence type="ECO:0000256" key="3">
    <source>
        <dbReference type="ARBA" id="ARBA00022729"/>
    </source>
</evidence>
<dbReference type="EMBL" id="JAAOAN010000228">
    <property type="protein sequence ID" value="KAF5715325.1"/>
    <property type="molecule type" value="Genomic_DNA"/>
</dbReference>
<evidence type="ECO:0000256" key="4">
    <source>
        <dbReference type="ARBA" id="ARBA00023157"/>
    </source>
</evidence>
<feature type="signal peptide" evidence="6">
    <location>
        <begin position="1"/>
        <end position="19"/>
    </location>
</feature>
<dbReference type="OrthoDB" id="3928926at2759"/>
<feature type="domain" description="AA1-like" evidence="7">
    <location>
        <begin position="19"/>
        <end position="142"/>
    </location>
</feature>
<dbReference type="InterPro" id="IPR032382">
    <property type="entry name" value="AltA1"/>
</dbReference>
<name>A0A8H5YMC7_9HYPO</name>
<dbReference type="Gene3D" id="2.40.350.20">
    <property type="match status" value="1"/>
</dbReference>
<dbReference type="GO" id="GO:0005576">
    <property type="term" value="C:extracellular region"/>
    <property type="evidence" value="ECO:0007669"/>
    <property type="project" value="UniProtKB-SubCell"/>
</dbReference>
<reference evidence="8 9" key="1">
    <citation type="submission" date="2020-05" db="EMBL/GenBank/DDBJ databases">
        <title>Identification and distribution of gene clusters putatively required for synthesis of sphingolipid metabolism inhibitors in phylogenetically diverse species of the filamentous fungus Fusarium.</title>
        <authorList>
            <person name="Kim H.-S."/>
            <person name="Busman M."/>
            <person name="Brown D.W."/>
            <person name="Divon H."/>
            <person name="Uhlig S."/>
            <person name="Proctor R.H."/>
        </authorList>
    </citation>
    <scope>NUCLEOTIDE SEQUENCE [LARGE SCALE GENOMIC DNA]</scope>
    <source>
        <strain evidence="8 9">NRRL 66235</strain>
    </source>
</reference>
<sequence>MRATPFVGFLAATLAGVQGMEETVTVSGLSIHKLGNPVGVKIDKVSFKVTGKDAKNLKCSANNVVFPEPDDILPCGKLAIHSHFGPANTELNSVSWCIMMLETRMPTRNHLLLATKANCHETGPGDETCTQVKPVIFKIDGSVGVTPDM</sequence>
<evidence type="ECO:0000259" key="7">
    <source>
        <dbReference type="PROSITE" id="PS51895"/>
    </source>
</evidence>
<comment type="caution">
    <text evidence="5">Lacks conserved residue(s) required for the propagation of feature annotation.</text>
</comment>
<evidence type="ECO:0000256" key="6">
    <source>
        <dbReference type="SAM" id="SignalP"/>
    </source>
</evidence>
<dbReference type="Proteomes" id="UP000544331">
    <property type="component" value="Unassembled WGS sequence"/>
</dbReference>
<organism evidence="8 9">
    <name type="scientific">Fusarium mundagurra</name>
    <dbReference type="NCBI Taxonomy" id="1567541"/>
    <lineage>
        <taxon>Eukaryota</taxon>
        <taxon>Fungi</taxon>
        <taxon>Dikarya</taxon>
        <taxon>Ascomycota</taxon>
        <taxon>Pezizomycotina</taxon>
        <taxon>Sordariomycetes</taxon>
        <taxon>Hypocreomycetidae</taxon>
        <taxon>Hypocreales</taxon>
        <taxon>Nectriaceae</taxon>
        <taxon>Fusarium</taxon>
        <taxon>Fusarium fujikuroi species complex</taxon>
    </lineage>
</organism>